<sequence length="910" mass="104520">MEHLLFSTVISRIKCSSRVTMLTGRLKILSLLVFERELTETLVLNYLKIIHNVLPFNTFIGGASCDSRGMASMRCEELESELEPLPISAHPSPTRLTDCTPSSSQQAHCSPYVNHSWPCSPWDESREVTARLFSSLQLSCELQAKVQPCHSPRQVSFQFSSALPSEGGRYETKPSLNLQNPSPGERQDSEGEKEKDVEEMGVNLPTGVDYSNRHTNGKRHIQDMENVRAHLQTMLRSTPTLETEGSSSVSEIPNQHSFNSDGTSQLLGSGVGGLEESFPLCSSHLQFDGLFSPETTVLRESLDREQCEGQVLVLQNKALELQQRLALAISAERKKDIIIQQLDKTLAKVVEGWRKHEQEKSEVVKRQEELAERRHSQQQETINNLEQSMSQASKALEQEKRHSEELQRKNRQLELRLAELEGSVLDGRRECERVCVERNDLCVERDRLRLQAQEAQAALSRFQEQTDNERRSFEDKTFQLTSKLQEESECKNIEKQHLVEVREELEQVRGELEQVSRRILQLEEEREEARRERDTERRDRALEQARFEAQCFQLEVKLKQESETVLSLHQEQTALKEHNRKQLLDLHAHHERQLSAQVQQHQQRIDTLTKDYQTRLAHSQQQYVLLEESKKSLEEQREELVSRLQRLLRSHWTEALTLLSTQTERSSLPSWCDEPTDWRKQHVVQEPSSSTHIIDQCRADVYTHTAVKHGERIASFAEDAQAMLSQLSRQRGRLSGQGEARAVTKERERVLESWKGRKTDSGHLGVVLNHSLSFHHLEPQLDPVNTRVLDDMMGCVGDQKEDVQQIDGNTVMQQRAQCVIADSIPNHGSSGDHDRRTELHYYVSMLLDRSPGQPVESLTKDNTGLQSLDNSQYQCQDPLDPPAPENQTHTTYTAEYYYCYYILVVRQQSS</sequence>
<feature type="compositionally biased region" description="Basic and acidic residues" evidence="2">
    <location>
        <begin position="364"/>
        <end position="377"/>
    </location>
</feature>
<protein>
    <recommendedName>
        <fullName evidence="5">Centrobin</fullName>
    </recommendedName>
</protein>
<feature type="region of interest" description="Disordered" evidence="2">
    <location>
        <begin position="164"/>
        <end position="199"/>
    </location>
</feature>
<comment type="caution">
    <text evidence="3">The sequence shown here is derived from an EMBL/GenBank/DDBJ whole genome shotgun (WGS) entry which is preliminary data.</text>
</comment>
<organism evidence="3 4">
    <name type="scientific">Umbra pygmaea</name>
    <name type="common">Eastern mudminnow</name>
    <dbReference type="NCBI Taxonomy" id="75934"/>
    <lineage>
        <taxon>Eukaryota</taxon>
        <taxon>Metazoa</taxon>
        <taxon>Chordata</taxon>
        <taxon>Craniata</taxon>
        <taxon>Vertebrata</taxon>
        <taxon>Euteleostomi</taxon>
        <taxon>Actinopterygii</taxon>
        <taxon>Neopterygii</taxon>
        <taxon>Teleostei</taxon>
        <taxon>Protacanthopterygii</taxon>
        <taxon>Esociformes</taxon>
        <taxon>Umbridae</taxon>
        <taxon>Umbra</taxon>
    </lineage>
</organism>
<evidence type="ECO:0000313" key="3">
    <source>
        <dbReference type="EMBL" id="KAL1023444.1"/>
    </source>
</evidence>
<dbReference type="EMBL" id="JAGEUA010000001">
    <property type="protein sequence ID" value="KAL1023444.1"/>
    <property type="molecule type" value="Genomic_DNA"/>
</dbReference>
<keyword evidence="1" id="KW-0175">Coiled coil</keyword>
<dbReference type="PANTHER" id="PTHR34439:SF1">
    <property type="entry name" value="CENTROBIN"/>
    <property type="match status" value="1"/>
</dbReference>
<evidence type="ECO:0000313" key="4">
    <source>
        <dbReference type="Proteomes" id="UP001557470"/>
    </source>
</evidence>
<evidence type="ECO:0000256" key="1">
    <source>
        <dbReference type="SAM" id="Coils"/>
    </source>
</evidence>
<dbReference type="InterPro" id="IPR038923">
    <property type="entry name" value="Centrobin"/>
</dbReference>
<accession>A0ABD0XRQ2</accession>
<dbReference type="Proteomes" id="UP001557470">
    <property type="component" value="Unassembled WGS sequence"/>
</dbReference>
<evidence type="ECO:0000256" key="2">
    <source>
        <dbReference type="SAM" id="MobiDB-lite"/>
    </source>
</evidence>
<evidence type="ECO:0008006" key="5">
    <source>
        <dbReference type="Google" id="ProtNLM"/>
    </source>
</evidence>
<dbReference type="PANTHER" id="PTHR34439">
    <property type="entry name" value="CENTROBIN"/>
    <property type="match status" value="1"/>
</dbReference>
<proteinExistence type="predicted"/>
<name>A0ABD0XRQ2_UMBPY</name>
<gene>
    <name evidence="3" type="ORF">UPYG_G00040920</name>
</gene>
<reference evidence="3 4" key="1">
    <citation type="submission" date="2024-06" db="EMBL/GenBank/DDBJ databases">
        <authorList>
            <person name="Pan Q."/>
            <person name="Wen M."/>
            <person name="Jouanno E."/>
            <person name="Zahm M."/>
            <person name="Klopp C."/>
            <person name="Cabau C."/>
            <person name="Louis A."/>
            <person name="Berthelot C."/>
            <person name="Parey E."/>
            <person name="Roest Crollius H."/>
            <person name="Montfort J."/>
            <person name="Robinson-Rechavi M."/>
            <person name="Bouchez O."/>
            <person name="Lampietro C."/>
            <person name="Lopez Roques C."/>
            <person name="Donnadieu C."/>
            <person name="Postlethwait J."/>
            <person name="Bobe J."/>
            <person name="Verreycken H."/>
            <person name="Guiguen Y."/>
        </authorList>
    </citation>
    <scope>NUCLEOTIDE SEQUENCE [LARGE SCALE GENOMIC DNA]</scope>
    <source>
        <strain evidence="3">Up_M1</strain>
        <tissue evidence="3">Testis</tissue>
    </source>
</reference>
<feature type="region of interest" description="Disordered" evidence="2">
    <location>
        <begin position="364"/>
        <end position="384"/>
    </location>
</feature>
<keyword evidence="4" id="KW-1185">Reference proteome</keyword>
<feature type="coiled-coil region" evidence="1">
    <location>
        <begin position="591"/>
        <end position="650"/>
    </location>
</feature>
<feature type="compositionally biased region" description="Basic and acidic residues" evidence="2">
    <location>
        <begin position="185"/>
        <end position="198"/>
    </location>
</feature>
<dbReference type="AlphaFoldDB" id="A0ABD0XRQ2"/>